<evidence type="ECO:0000256" key="6">
    <source>
        <dbReference type="ARBA" id="ARBA00023170"/>
    </source>
</evidence>
<evidence type="ECO:0000259" key="10">
    <source>
        <dbReference type="PROSITE" id="PS50262"/>
    </source>
</evidence>
<keyword evidence="5 9" id="KW-0472">Membrane</keyword>
<accession>A0ABD0J9F4</accession>
<comment type="caution">
    <text evidence="11">The sequence shown here is derived from an EMBL/GenBank/DDBJ whole genome shotgun (WGS) entry which is preliminary data.</text>
</comment>
<proteinExistence type="predicted"/>
<evidence type="ECO:0000256" key="4">
    <source>
        <dbReference type="ARBA" id="ARBA00023040"/>
    </source>
</evidence>
<feature type="compositionally biased region" description="Low complexity" evidence="8">
    <location>
        <begin position="164"/>
        <end position="179"/>
    </location>
</feature>
<dbReference type="Pfam" id="PF00001">
    <property type="entry name" value="7tm_1"/>
    <property type="match status" value="1"/>
</dbReference>
<feature type="compositionally biased region" description="Polar residues" evidence="8">
    <location>
        <begin position="118"/>
        <end position="127"/>
    </location>
</feature>
<keyword evidence="4" id="KW-0297">G-protein coupled receptor</keyword>
<dbReference type="InterPro" id="IPR000276">
    <property type="entry name" value="GPCR_Rhodpsn"/>
</dbReference>
<name>A0ABD0J9F4_9CAEN</name>
<dbReference type="EMBL" id="JACVVK020000549">
    <property type="protein sequence ID" value="KAK7466699.1"/>
    <property type="molecule type" value="Genomic_DNA"/>
</dbReference>
<feature type="compositionally biased region" description="Basic and acidic residues" evidence="8">
    <location>
        <begin position="210"/>
        <end position="224"/>
    </location>
</feature>
<evidence type="ECO:0000256" key="7">
    <source>
        <dbReference type="ARBA" id="ARBA00023224"/>
    </source>
</evidence>
<dbReference type="Proteomes" id="UP001519460">
    <property type="component" value="Unassembled WGS sequence"/>
</dbReference>
<dbReference type="GO" id="GO:0016020">
    <property type="term" value="C:membrane"/>
    <property type="evidence" value="ECO:0007669"/>
    <property type="project" value="UniProtKB-SubCell"/>
</dbReference>
<evidence type="ECO:0000313" key="11">
    <source>
        <dbReference type="EMBL" id="KAK7466699.1"/>
    </source>
</evidence>
<protein>
    <recommendedName>
        <fullName evidence="10">G-protein coupled receptors family 1 profile domain-containing protein</fullName>
    </recommendedName>
</protein>
<comment type="subcellular location">
    <subcellularLocation>
        <location evidence="1">Membrane</location>
        <topology evidence="1">Multi-pass membrane protein</topology>
    </subcellularLocation>
</comment>
<dbReference type="AlphaFoldDB" id="A0ABD0J9F4"/>
<dbReference type="PANTHER" id="PTHR24243:SF230">
    <property type="entry name" value="G-PROTEIN COUPLED RECEPTORS FAMILY 1 PROFILE DOMAIN-CONTAINING PROTEIN"/>
    <property type="match status" value="1"/>
</dbReference>
<evidence type="ECO:0000256" key="9">
    <source>
        <dbReference type="SAM" id="Phobius"/>
    </source>
</evidence>
<feature type="transmembrane region" description="Helical" evidence="9">
    <location>
        <begin position="308"/>
        <end position="328"/>
    </location>
</feature>
<organism evidence="11 12">
    <name type="scientific">Batillaria attramentaria</name>
    <dbReference type="NCBI Taxonomy" id="370345"/>
    <lineage>
        <taxon>Eukaryota</taxon>
        <taxon>Metazoa</taxon>
        <taxon>Spiralia</taxon>
        <taxon>Lophotrochozoa</taxon>
        <taxon>Mollusca</taxon>
        <taxon>Gastropoda</taxon>
        <taxon>Caenogastropoda</taxon>
        <taxon>Sorbeoconcha</taxon>
        <taxon>Cerithioidea</taxon>
        <taxon>Batillariidae</taxon>
        <taxon>Batillaria</taxon>
    </lineage>
</organism>
<evidence type="ECO:0000313" key="12">
    <source>
        <dbReference type="Proteomes" id="UP001519460"/>
    </source>
</evidence>
<feature type="compositionally biased region" description="Polar residues" evidence="8">
    <location>
        <begin position="238"/>
        <end position="247"/>
    </location>
</feature>
<feature type="compositionally biased region" description="Polar residues" evidence="8">
    <location>
        <begin position="139"/>
        <end position="163"/>
    </location>
</feature>
<gene>
    <name evidence="11" type="ORF">BaRGS_00037186</name>
</gene>
<evidence type="ECO:0000256" key="2">
    <source>
        <dbReference type="ARBA" id="ARBA00022692"/>
    </source>
</evidence>
<feature type="domain" description="G-protein coupled receptors family 1 profile" evidence="10">
    <location>
        <begin position="1"/>
        <end position="321"/>
    </location>
</feature>
<feature type="transmembrane region" description="Helical" evidence="9">
    <location>
        <begin position="24"/>
        <end position="46"/>
    </location>
</feature>
<feature type="compositionally biased region" description="Low complexity" evidence="8">
    <location>
        <begin position="199"/>
        <end position="208"/>
    </location>
</feature>
<feature type="transmembrane region" description="Helical" evidence="9">
    <location>
        <begin position="80"/>
        <end position="101"/>
    </location>
</feature>
<feature type="transmembrane region" description="Helical" evidence="9">
    <location>
        <begin position="263"/>
        <end position="288"/>
    </location>
</feature>
<reference evidence="11 12" key="1">
    <citation type="journal article" date="2023" name="Sci. Data">
        <title>Genome assembly of the Korean intertidal mud-creeper Batillaria attramentaria.</title>
        <authorList>
            <person name="Patra A.K."/>
            <person name="Ho P.T."/>
            <person name="Jun S."/>
            <person name="Lee S.J."/>
            <person name="Kim Y."/>
            <person name="Won Y.J."/>
        </authorList>
    </citation>
    <scope>NUCLEOTIDE SEQUENCE [LARGE SCALE GENOMIC DNA]</scope>
    <source>
        <strain evidence="11">Wonlab-2016</strain>
    </source>
</reference>
<keyword evidence="7" id="KW-0807">Transducer</keyword>
<feature type="region of interest" description="Disordered" evidence="8">
    <location>
        <begin position="110"/>
        <end position="252"/>
    </location>
</feature>
<keyword evidence="12" id="KW-1185">Reference proteome</keyword>
<dbReference type="InterPro" id="IPR017452">
    <property type="entry name" value="GPCR_Rhodpsn_7TM"/>
</dbReference>
<evidence type="ECO:0000256" key="5">
    <source>
        <dbReference type="ARBA" id="ARBA00023136"/>
    </source>
</evidence>
<keyword evidence="3 9" id="KW-1133">Transmembrane helix</keyword>
<evidence type="ECO:0000256" key="8">
    <source>
        <dbReference type="SAM" id="MobiDB-lite"/>
    </source>
</evidence>
<evidence type="ECO:0000256" key="3">
    <source>
        <dbReference type="ARBA" id="ARBA00022989"/>
    </source>
</evidence>
<keyword evidence="2 9" id="KW-0812">Transmembrane</keyword>
<dbReference type="PANTHER" id="PTHR24243">
    <property type="entry name" value="G-PROTEIN COUPLED RECEPTOR"/>
    <property type="match status" value="1"/>
</dbReference>
<dbReference type="PROSITE" id="PS50262">
    <property type="entry name" value="G_PROTEIN_RECEP_F1_2"/>
    <property type="match status" value="1"/>
</dbReference>
<evidence type="ECO:0000256" key="1">
    <source>
        <dbReference type="ARBA" id="ARBA00004141"/>
    </source>
</evidence>
<dbReference type="Gene3D" id="1.20.1070.10">
    <property type="entry name" value="Rhodopsin 7-helix transmembrane proteins"/>
    <property type="match status" value="2"/>
</dbReference>
<dbReference type="SUPFAM" id="SSF81321">
    <property type="entry name" value="Family A G protein-coupled receptor-like"/>
    <property type="match status" value="1"/>
</dbReference>
<sequence length="360" mass="39544">MTAQRYVAVSFPLQAARWNSKRGAAFVLVLAALIAFLGNVVHLVTFRVQPYNGQYRGRCDVGSGLGEYIQMRVYPWIDSALYFLFPTVAISVLNVLMYHALQSAGRFKRRTAARGHTRTNGTTSICRDSSGRIGDPPDITQSIERSLSSRYGDSNSNVFTTTQGLVSSGGNNSDLSNSGGRKERSPTSVHLGIRDRIMSSTTSTTYTTELDGRNDSSHDPRQRDSSTATRAKAISNGRVHSSVTSTRGMDGTRLGSSAQLTRMLLTVSIAFLILTLPIGVFVVVSRYWNPPSGYEKALFNLFRDVTESLMYTNHAINFLLYCLSGGRFRAKAASIIFRSCRAGPRTDQDMTSARTISSIR</sequence>
<dbReference type="GO" id="GO:0004930">
    <property type="term" value="F:G protein-coupled receptor activity"/>
    <property type="evidence" value="ECO:0007669"/>
    <property type="project" value="UniProtKB-KW"/>
</dbReference>
<keyword evidence="6" id="KW-0675">Receptor</keyword>